<sequence length="483" mass="56069">MGQAISSCVRFPPRTLIKEDLSEAEEQRLSHFVTEIYNEAKLKHNQADLAQHEQYIRTRVVQPIIDKFNKMHPLLTVTDTLLNGSMSNGTKIEMPCEYDYMLPIALSGNKQLKISKYDNGTLFISLSTKCNHELQQLIEEEKYEYLMVKVANKKYYFNPVALKNIVHMALNGCLLELHKEKLLIYKRMKSLKYETPISTQLDEKEVILDDRTHGPCSRLRAWGPLCVTDIDLGVCLKIPDLPQTEDSFYMALPPSRELYWKKSFYEKPHIRATRLNQSHVKIIMAIKYILSQFLFHSSVHVNGAEIDLHSHALFTIVRCHQEKCQGKLSLGQCFYDTIYDVCRFHLKSITNPTAIEVHDMNLRNLQDKDCSEIHLLEKNTTSHSFTGVYGVVLYTLMRLIKFSEKSPAEYYCRYLENLTRETELEVLQQHLLQGSRKESLTREQILAEQDINTLLYNVMSTKHGIYLNVLVDTEVILSRVKIK</sequence>
<dbReference type="Gene3D" id="3.30.460.90">
    <property type="match status" value="1"/>
</dbReference>
<reference evidence="1" key="1">
    <citation type="submission" date="2022-03" db="EMBL/GenBank/DDBJ databases">
        <authorList>
            <person name="Martin C."/>
        </authorList>
    </citation>
    <scope>NUCLEOTIDE SEQUENCE</scope>
</reference>
<protein>
    <submittedName>
        <fullName evidence="1">Uncharacterized protein</fullName>
    </submittedName>
</protein>
<organism evidence="1 2">
    <name type="scientific">Owenia fusiformis</name>
    <name type="common">Polychaete worm</name>
    <dbReference type="NCBI Taxonomy" id="6347"/>
    <lineage>
        <taxon>Eukaryota</taxon>
        <taxon>Metazoa</taxon>
        <taxon>Spiralia</taxon>
        <taxon>Lophotrochozoa</taxon>
        <taxon>Annelida</taxon>
        <taxon>Polychaeta</taxon>
        <taxon>Sedentaria</taxon>
        <taxon>Canalipalpata</taxon>
        <taxon>Sabellida</taxon>
        <taxon>Oweniida</taxon>
        <taxon>Oweniidae</taxon>
        <taxon>Owenia</taxon>
    </lineage>
</organism>
<keyword evidence="2" id="KW-1185">Reference proteome</keyword>
<comment type="caution">
    <text evidence="1">The sequence shown here is derived from an EMBL/GenBank/DDBJ whole genome shotgun (WGS) entry which is preliminary data.</text>
</comment>
<name>A0A8J1TYY2_OWEFU</name>
<evidence type="ECO:0000313" key="2">
    <source>
        <dbReference type="Proteomes" id="UP000749559"/>
    </source>
</evidence>
<evidence type="ECO:0000313" key="1">
    <source>
        <dbReference type="EMBL" id="CAH1797333.1"/>
    </source>
</evidence>
<dbReference type="Proteomes" id="UP000749559">
    <property type="component" value="Unassembled WGS sequence"/>
</dbReference>
<dbReference type="EMBL" id="CAIIXF020000010">
    <property type="protein sequence ID" value="CAH1797333.1"/>
    <property type="molecule type" value="Genomic_DNA"/>
</dbReference>
<proteinExistence type="predicted"/>
<dbReference type="AlphaFoldDB" id="A0A8J1TYY2"/>
<gene>
    <name evidence="1" type="ORF">OFUS_LOCUS21635</name>
</gene>
<accession>A0A8J1TYY2</accession>